<name>A0A9W6KGQ2_9ACTN</name>
<sequence>MTMYLSAITYTHGAPRPIRELGEAGSDDPQLKEDLLELCCESSVSVLDMACDVAKQTVAAAGVTPDMVVYATDTAEDRTMDAVKSIADAAGLKSAVPLGASGHACGNFGLLLRLAAGLLHDSAAVLLITSDGARGGPRMMSDNLSVLSDGAAAVLVTRDAPAAPAPAFAVHDVVIAGDLSRRSDHAGLYGQRQAVQLGRAAAAALRAKSGAVPADFAWAMFNNYRLATQRFLSGAAGFKAPQLLLGPVAEHAHSFAADLLVNCDVLSRSKALSPGDRVALSSTGPHTWALADVEVLRT</sequence>
<accession>A0A9W6KGQ2</accession>
<protein>
    <recommendedName>
        <fullName evidence="3">3-oxoacyl-[acyl-carrier-protein] synthase-3</fullName>
    </recommendedName>
</protein>
<organism evidence="1 2">
    <name type="scientific">Dactylosporangium matsuzakiense</name>
    <dbReference type="NCBI Taxonomy" id="53360"/>
    <lineage>
        <taxon>Bacteria</taxon>
        <taxon>Bacillati</taxon>
        <taxon>Actinomycetota</taxon>
        <taxon>Actinomycetes</taxon>
        <taxon>Micromonosporales</taxon>
        <taxon>Micromonosporaceae</taxon>
        <taxon>Dactylosporangium</taxon>
    </lineage>
</organism>
<evidence type="ECO:0000313" key="1">
    <source>
        <dbReference type="EMBL" id="GLK99168.1"/>
    </source>
</evidence>
<dbReference type="GO" id="GO:0016746">
    <property type="term" value="F:acyltransferase activity"/>
    <property type="evidence" value="ECO:0007669"/>
    <property type="project" value="InterPro"/>
</dbReference>
<dbReference type="InterPro" id="IPR016039">
    <property type="entry name" value="Thiolase-like"/>
</dbReference>
<dbReference type="SUPFAM" id="SSF53901">
    <property type="entry name" value="Thiolase-like"/>
    <property type="match status" value="2"/>
</dbReference>
<evidence type="ECO:0008006" key="3">
    <source>
        <dbReference type="Google" id="ProtNLM"/>
    </source>
</evidence>
<dbReference type="EMBL" id="BSFP01000003">
    <property type="protein sequence ID" value="GLK99168.1"/>
    <property type="molecule type" value="Genomic_DNA"/>
</dbReference>
<dbReference type="Gene3D" id="3.40.47.10">
    <property type="match status" value="2"/>
</dbReference>
<comment type="caution">
    <text evidence="1">The sequence shown here is derived from an EMBL/GenBank/DDBJ whole genome shotgun (WGS) entry which is preliminary data.</text>
</comment>
<dbReference type="RefSeq" id="WP_271188828.1">
    <property type="nucleotide sequence ID" value="NZ_BSFP01000003.1"/>
</dbReference>
<dbReference type="AlphaFoldDB" id="A0A9W6KGQ2"/>
<dbReference type="Proteomes" id="UP001143480">
    <property type="component" value="Unassembled WGS sequence"/>
</dbReference>
<reference evidence="1" key="2">
    <citation type="submission" date="2023-01" db="EMBL/GenBank/DDBJ databases">
        <authorList>
            <person name="Sun Q."/>
            <person name="Evtushenko L."/>
        </authorList>
    </citation>
    <scope>NUCLEOTIDE SEQUENCE</scope>
    <source>
        <strain evidence="1">VKM Ac-1321</strain>
    </source>
</reference>
<keyword evidence="2" id="KW-1185">Reference proteome</keyword>
<proteinExistence type="predicted"/>
<gene>
    <name evidence="1" type="ORF">GCM10017581_009090</name>
</gene>
<evidence type="ECO:0000313" key="2">
    <source>
        <dbReference type="Proteomes" id="UP001143480"/>
    </source>
</evidence>
<reference evidence="1" key="1">
    <citation type="journal article" date="2014" name="Int. J. Syst. Evol. Microbiol.">
        <title>Complete genome sequence of Corynebacterium casei LMG S-19264T (=DSM 44701T), isolated from a smear-ripened cheese.</title>
        <authorList>
            <consortium name="US DOE Joint Genome Institute (JGI-PGF)"/>
            <person name="Walter F."/>
            <person name="Albersmeier A."/>
            <person name="Kalinowski J."/>
            <person name="Ruckert C."/>
        </authorList>
    </citation>
    <scope>NUCLEOTIDE SEQUENCE</scope>
    <source>
        <strain evidence="1">VKM Ac-1321</strain>
    </source>
</reference>